<keyword evidence="2" id="KW-0805">Transcription regulation</keyword>
<dbReference type="InterPro" id="IPR005119">
    <property type="entry name" value="LysR_subst-bd"/>
</dbReference>
<keyword evidence="3" id="KW-0238">DNA-binding</keyword>
<dbReference type="InterPro" id="IPR000847">
    <property type="entry name" value="LysR_HTH_N"/>
</dbReference>
<dbReference type="Proteomes" id="UP001196870">
    <property type="component" value="Unassembled WGS sequence"/>
</dbReference>
<dbReference type="PROSITE" id="PS50931">
    <property type="entry name" value="HTH_LYSR"/>
    <property type="match status" value="1"/>
</dbReference>
<dbReference type="Pfam" id="PF00126">
    <property type="entry name" value="HTH_1"/>
    <property type="match status" value="1"/>
</dbReference>
<keyword evidence="7" id="KW-1185">Reference proteome</keyword>
<dbReference type="SUPFAM" id="SSF53850">
    <property type="entry name" value="Periplasmic binding protein-like II"/>
    <property type="match status" value="1"/>
</dbReference>
<dbReference type="EMBL" id="JAAGBB010000005">
    <property type="protein sequence ID" value="MBR0663789.1"/>
    <property type="molecule type" value="Genomic_DNA"/>
</dbReference>
<evidence type="ECO:0000256" key="4">
    <source>
        <dbReference type="ARBA" id="ARBA00023163"/>
    </source>
</evidence>
<protein>
    <submittedName>
        <fullName evidence="6">LysR family transcriptional regulator</fullName>
    </submittedName>
</protein>
<dbReference type="PRINTS" id="PR00039">
    <property type="entry name" value="HTHLYSR"/>
</dbReference>
<dbReference type="Gene3D" id="1.10.10.10">
    <property type="entry name" value="Winged helix-like DNA-binding domain superfamily/Winged helix DNA-binding domain"/>
    <property type="match status" value="1"/>
</dbReference>
<reference evidence="7" key="1">
    <citation type="journal article" date="2021" name="Syst. Appl. Microbiol.">
        <title>Roseomonas hellenica sp. nov., isolated from roots of wild-growing Alkanna tinctoria.</title>
        <authorList>
            <person name="Rat A."/>
            <person name="Naranjo H.D."/>
            <person name="Lebbe L."/>
            <person name="Cnockaert M."/>
            <person name="Krigas N."/>
            <person name="Grigoriadou K."/>
            <person name="Maloupa E."/>
            <person name="Willems A."/>
        </authorList>
    </citation>
    <scope>NUCLEOTIDE SEQUENCE [LARGE SCALE GENOMIC DNA]</scope>
    <source>
        <strain evidence="7">LMG 31523</strain>
    </source>
</reference>
<dbReference type="PANTHER" id="PTHR30427">
    <property type="entry name" value="TRANSCRIPTIONAL ACTIVATOR PROTEIN LYSR"/>
    <property type="match status" value="1"/>
</dbReference>
<evidence type="ECO:0000256" key="1">
    <source>
        <dbReference type="ARBA" id="ARBA00009437"/>
    </source>
</evidence>
<dbReference type="PANTHER" id="PTHR30427:SF1">
    <property type="entry name" value="TRANSCRIPTIONAL ACTIVATOR PROTEIN LYSR"/>
    <property type="match status" value="1"/>
</dbReference>
<evidence type="ECO:0000313" key="7">
    <source>
        <dbReference type="Proteomes" id="UP001196870"/>
    </source>
</evidence>
<keyword evidence="4" id="KW-0804">Transcription</keyword>
<dbReference type="Gene3D" id="3.40.190.290">
    <property type="match status" value="1"/>
</dbReference>
<proteinExistence type="inferred from homology"/>
<dbReference type="InterPro" id="IPR036388">
    <property type="entry name" value="WH-like_DNA-bd_sf"/>
</dbReference>
<dbReference type="Pfam" id="PF03466">
    <property type="entry name" value="LysR_substrate"/>
    <property type="match status" value="1"/>
</dbReference>
<gene>
    <name evidence="6" type="ORF">GXW71_05400</name>
</gene>
<organism evidence="6 7">
    <name type="scientific">Plastoroseomonas hellenica</name>
    <dbReference type="NCBI Taxonomy" id="2687306"/>
    <lineage>
        <taxon>Bacteria</taxon>
        <taxon>Pseudomonadati</taxon>
        <taxon>Pseudomonadota</taxon>
        <taxon>Alphaproteobacteria</taxon>
        <taxon>Acetobacterales</taxon>
        <taxon>Acetobacteraceae</taxon>
        <taxon>Plastoroseomonas</taxon>
    </lineage>
</organism>
<dbReference type="RefSeq" id="WP_211851385.1">
    <property type="nucleotide sequence ID" value="NZ_JAAGBB010000005.1"/>
</dbReference>
<dbReference type="InterPro" id="IPR036390">
    <property type="entry name" value="WH_DNA-bd_sf"/>
</dbReference>
<evidence type="ECO:0000259" key="5">
    <source>
        <dbReference type="PROSITE" id="PS50931"/>
    </source>
</evidence>
<evidence type="ECO:0000256" key="2">
    <source>
        <dbReference type="ARBA" id="ARBA00023015"/>
    </source>
</evidence>
<comment type="caution">
    <text evidence="6">The sequence shown here is derived from an EMBL/GenBank/DDBJ whole genome shotgun (WGS) entry which is preliminary data.</text>
</comment>
<feature type="domain" description="HTH lysR-type" evidence="5">
    <location>
        <begin position="10"/>
        <end position="62"/>
    </location>
</feature>
<evidence type="ECO:0000313" key="6">
    <source>
        <dbReference type="EMBL" id="MBR0663789.1"/>
    </source>
</evidence>
<sequence length="302" mass="32238">MPRPPTPLGLQAFRQTILSGSATEAAAALGRTQPAISRLLKDLETDVGFALFDRVKGRLVPTLEGRLFFDELQRSFMGFERIATVAAEIRQGRRGTLRVAAMPSVAASFLPRALANFAQTSPETALELLIYSSPQIARMVQAQECDLGIIEGLFVPPALSVLRRHALRGAVLAPRGSPLARKREVTPRDLHGQPFVALSPARSSLGGQLAALMLREGIEPRITVQTHLTAAVSAFVLQGMGVGVADEQTALMHVEHGGVARPLNAPIAMQIHLVRAIGLPPAGALRSLIAQCDEAVTAHKLS</sequence>
<comment type="similarity">
    <text evidence="1">Belongs to the LysR transcriptional regulatory family.</text>
</comment>
<evidence type="ECO:0000256" key="3">
    <source>
        <dbReference type="ARBA" id="ARBA00023125"/>
    </source>
</evidence>
<accession>A0ABS5EU31</accession>
<dbReference type="SUPFAM" id="SSF46785">
    <property type="entry name" value="Winged helix' DNA-binding domain"/>
    <property type="match status" value="1"/>
</dbReference>
<name>A0ABS5EU31_9PROT</name>